<dbReference type="InterPro" id="IPR007627">
    <property type="entry name" value="RNA_pol_sigma70_r2"/>
</dbReference>
<gene>
    <name evidence="8" type="primary">sigJ</name>
    <name evidence="8" type="ORF">ACFPER_10005</name>
</gene>
<comment type="subunit">
    <text evidence="2">Interacts transiently with the RNA polymerase catalytic core formed by RpoA, RpoB, RpoC and RpoZ (2 alpha, 1 beta, 1 beta' and 1 omega subunit) to form the RNA polymerase holoenzyme that can initiate transcription.</text>
</comment>
<dbReference type="InterPro" id="IPR014284">
    <property type="entry name" value="RNA_pol_sigma-70_dom"/>
</dbReference>
<dbReference type="SUPFAM" id="SSF54427">
    <property type="entry name" value="NTF2-like"/>
    <property type="match status" value="1"/>
</dbReference>
<dbReference type="Gene3D" id="1.10.10.10">
    <property type="entry name" value="Winged helix-like DNA-binding domain superfamily/Winged helix DNA-binding domain"/>
    <property type="match status" value="1"/>
</dbReference>
<evidence type="ECO:0000256" key="1">
    <source>
        <dbReference type="ARBA" id="ARBA00010641"/>
    </source>
</evidence>
<feature type="domain" description="RNA polymerase sigma-70 region 2" evidence="6">
    <location>
        <begin position="19"/>
        <end position="84"/>
    </location>
</feature>
<dbReference type="InterPro" id="IPR013325">
    <property type="entry name" value="RNA_pol_sigma_r2"/>
</dbReference>
<dbReference type="Pfam" id="PF08281">
    <property type="entry name" value="Sigma70_r4_2"/>
    <property type="match status" value="1"/>
</dbReference>
<dbReference type="RefSeq" id="WP_204392591.1">
    <property type="nucleotide sequence ID" value="NZ_JAFBBW010000001.1"/>
</dbReference>
<dbReference type="InterPro" id="IPR013249">
    <property type="entry name" value="RNA_pol_sigma70_r4_t2"/>
</dbReference>
<dbReference type="InterPro" id="IPR032710">
    <property type="entry name" value="NTF2-like_dom_sf"/>
</dbReference>
<dbReference type="PANTHER" id="PTHR30173">
    <property type="entry name" value="SIGMA 19 FACTOR"/>
    <property type="match status" value="1"/>
</dbReference>
<dbReference type="EMBL" id="JBHSJC010000001">
    <property type="protein sequence ID" value="MFC4829124.1"/>
    <property type="molecule type" value="Genomic_DNA"/>
</dbReference>
<feature type="domain" description="RNA polymerase sigma factor 70 region 4 type 2" evidence="7">
    <location>
        <begin position="131"/>
        <end position="177"/>
    </location>
</feature>
<dbReference type="SUPFAM" id="SSF88659">
    <property type="entry name" value="Sigma3 and sigma4 domains of RNA polymerase sigma factors"/>
    <property type="match status" value="1"/>
</dbReference>
<protein>
    <submittedName>
        <fullName evidence="8">RNA polymerase sigma factor SigJ</fullName>
    </submittedName>
</protein>
<evidence type="ECO:0000256" key="3">
    <source>
        <dbReference type="ARBA" id="ARBA00023015"/>
    </source>
</evidence>
<comment type="caution">
    <text evidence="8">The sequence shown here is derived from an EMBL/GenBank/DDBJ whole genome shotgun (WGS) entry which is preliminary data.</text>
</comment>
<dbReference type="SUPFAM" id="SSF88946">
    <property type="entry name" value="Sigma2 domain of RNA polymerase sigma factors"/>
    <property type="match status" value="1"/>
</dbReference>
<keyword evidence="9" id="KW-1185">Reference proteome</keyword>
<dbReference type="Proteomes" id="UP001595960">
    <property type="component" value="Unassembled WGS sequence"/>
</dbReference>
<keyword evidence="3" id="KW-0805">Transcription regulation</keyword>
<dbReference type="NCBIfam" id="TIGR02937">
    <property type="entry name" value="sigma70-ECF"/>
    <property type="match status" value="1"/>
</dbReference>
<evidence type="ECO:0000259" key="6">
    <source>
        <dbReference type="Pfam" id="PF04542"/>
    </source>
</evidence>
<dbReference type="Pfam" id="PF04542">
    <property type="entry name" value="Sigma70_r2"/>
    <property type="match status" value="1"/>
</dbReference>
<name>A0ABV9R6L1_9MICO</name>
<evidence type="ECO:0000259" key="7">
    <source>
        <dbReference type="Pfam" id="PF08281"/>
    </source>
</evidence>
<dbReference type="NCBIfam" id="NF007214">
    <property type="entry name" value="PRK09636.1"/>
    <property type="match status" value="1"/>
</dbReference>
<reference evidence="9" key="1">
    <citation type="journal article" date="2019" name="Int. J. Syst. Evol. Microbiol.">
        <title>The Global Catalogue of Microorganisms (GCM) 10K type strain sequencing project: providing services to taxonomists for standard genome sequencing and annotation.</title>
        <authorList>
            <consortium name="The Broad Institute Genomics Platform"/>
            <consortium name="The Broad Institute Genome Sequencing Center for Infectious Disease"/>
            <person name="Wu L."/>
            <person name="Ma J."/>
        </authorList>
    </citation>
    <scope>NUCLEOTIDE SEQUENCE [LARGE SCALE GENOMIC DNA]</scope>
    <source>
        <strain evidence="9">CGMCC 1.12192</strain>
    </source>
</reference>
<evidence type="ECO:0000313" key="9">
    <source>
        <dbReference type="Proteomes" id="UP001595960"/>
    </source>
</evidence>
<dbReference type="Gene3D" id="3.10.450.50">
    <property type="match status" value="1"/>
</dbReference>
<dbReference type="InterPro" id="IPR052704">
    <property type="entry name" value="ECF_Sigma-70_Domain"/>
</dbReference>
<organism evidence="8 9">
    <name type="scientific">Agromyces aurantiacus</name>
    <dbReference type="NCBI Taxonomy" id="165814"/>
    <lineage>
        <taxon>Bacteria</taxon>
        <taxon>Bacillati</taxon>
        <taxon>Actinomycetota</taxon>
        <taxon>Actinomycetes</taxon>
        <taxon>Micrococcales</taxon>
        <taxon>Microbacteriaceae</taxon>
        <taxon>Agromyces</taxon>
    </lineage>
</organism>
<accession>A0ABV9R6L1</accession>
<dbReference type="InterPro" id="IPR036388">
    <property type="entry name" value="WH-like_DNA-bd_sf"/>
</dbReference>
<dbReference type="Gene3D" id="1.10.1740.10">
    <property type="match status" value="1"/>
</dbReference>
<dbReference type="InterPro" id="IPR013324">
    <property type="entry name" value="RNA_pol_sigma_r3/r4-like"/>
</dbReference>
<comment type="similarity">
    <text evidence="1">Belongs to the sigma-70 factor family. ECF subfamily.</text>
</comment>
<keyword evidence="4" id="KW-0731">Sigma factor</keyword>
<evidence type="ECO:0000313" key="8">
    <source>
        <dbReference type="EMBL" id="MFC4829124.1"/>
    </source>
</evidence>
<evidence type="ECO:0000256" key="2">
    <source>
        <dbReference type="ARBA" id="ARBA00011344"/>
    </source>
</evidence>
<keyword evidence="5" id="KW-0804">Transcription</keyword>
<evidence type="ECO:0000256" key="4">
    <source>
        <dbReference type="ARBA" id="ARBA00023082"/>
    </source>
</evidence>
<evidence type="ECO:0000256" key="5">
    <source>
        <dbReference type="ARBA" id="ARBA00023163"/>
    </source>
</evidence>
<proteinExistence type="inferred from homology"/>
<dbReference type="PANTHER" id="PTHR30173:SF43">
    <property type="entry name" value="ECF RNA POLYMERASE SIGMA FACTOR SIGI-RELATED"/>
    <property type="match status" value="1"/>
</dbReference>
<sequence length="307" mass="33147">MTAGEGTRAGTTAEAVALEAERRTLTGLAYRMLGTIADAEDAVQETYARWYRMSPAERDAIANPGAWLVRAAGRVCLDQLGSARARREHYVGDWLPEPLPDGAGMFAVPAASDPLDRVALDESVSTALLIVLESLTPAERVAFVLHDVFAVSFAEIAEVVGRSPDACRQLATSARRKVRERRAGSATREEHDEVVRAFIDAAGAGDVNALLRVLDPEVVLVSDGGGLAWAARRPVVGAEHVGRMLLGIRDKRGPALEASLHETADGLTIAFAEAGVVDGVFVMEVRDGRITRFWIMRNPEKLRLWNA</sequence>